<feature type="compositionally biased region" description="Polar residues" evidence="1">
    <location>
        <begin position="94"/>
        <end position="109"/>
    </location>
</feature>
<keyword evidence="4" id="KW-1185">Reference proteome</keyword>
<keyword evidence="2" id="KW-0812">Transmembrane</keyword>
<dbReference type="EMBL" id="RYZI01000330">
    <property type="protein sequence ID" value="RWA06514.1"/>
    <property type="molecule type" value="Genomic_DNA"/>
</dbReference>
<name>A0A439CWB2_9PEZI</name>
<dbReference type="STRING" id="363999.A0A439CWB2"/>
<evidence type="ECO:0000313" key="4">
    <source>
        <dbReference type="Proteomes" id="UP000286045"/>
    </source>
</evidence>
<comment type="caution">
    <text evidence="3">The sequence shown here is derived from an EMBL/GenBank/DDBJ whole genome shotgun (WGS) entry which is preliminary data.</text>
</comment>
<feature type="region of interest" description="Disordered" evidence="1">
    <location>
        <begin position="85"/>
        <end position="109"/>
    </location>
</feature>
<organism evidence="3 4">
    <name type="scientific">Xylaria grammica</name>
    <dbReference type="NCBI Taxonomy" id="363999"/>
    <lineage>
        <taxon>Eukaryota</taxon>
        <taxon>Fungi</taxon>
        <taxon>Dikarya</taxon>
        <taxon>Ascomycota</taxon>
        <taxon>Pezizomycotina</taxon>
        <taxon>Sordariomycetes</taxon>
        <taxon>Xylariomycetidae</taxon>
        <taxon>Xylariales</taxon>
        <taxon>Xylariaceae</taxon>
        <taxon>Xylaria</taxon>
    </lineage>
</organism>
<evidence type="ECO:0000256" key="2">
    <source>
        <dbReference type="SAM" id="Phobius"/>
    </source>
</evidence>
<proteinExistence type="predicted"/>
<evidence type="ECO:0000313" key="3">
    <source>
        <dbReference type="EMBL" id="RWA06514.1"/>
    </source>
</evidence>
<keyword evidence="2" id="KW-0472">Membrane</keyword>
<sequence>MDLELEPELPAAHPNTKLAAFQGGTQNIQFSSSGRSRSSRCFSGVLACYHSLRGPTSVYLDSVARFTRDARGLVWPAPREGGMYRFKDMRPHGQRSSDTGSEASGSASLPLPSTTSYRLIFGFLVGLVIIVFYHGTSMFSWPRWSRSHALDSHVQCDWPMLADTRLRPNEFKNAFAGYQYFGEKCRISSLELHRPYDPLCRDRASMLKAMSSGGRVGRDAPYVPRGCDMQWYTTQEVCEILGRFSQVILVGDSMLRHVIGALNIIIREDLGKEKRHHQVEFDNAVLTQMNRAQCFCNDQFDVTDCSVQGIYKTADVIKNEPWSLACPRLVDGWSTDLRMEQMVRYPMEAVELERLEKAIEKNPSAPQAFILGHGLWNDLELDKSKAWLDTVVGIINAKARLRLRMKKLRQGGTMPVLLMTPNAAGAKKPDEYLVSQGNKALVRFEHAMAGEARRLRIDHLGTWNMSVQANLYDGVHMDMRGNLLKAMMVVNWLNLLDT</sequence>
<protein>
    <submittedName>
        <fullName evidence="3">Uncharacterized protein</fullName>
    </submittedName>
</protein>
<evidence type="ECO:0000256" key="1">
    <source>
        <dbReference type="SAM" id="MobiDB-lite"/>
    </source>
</evidence>
<reference evidence="3 4" key="1">
    <citation type="submission" date="2018-12" db="EMBL/GenBank/DDBJ databases">
        <title>Draft genome sequence of Xylaria grammica IHI A82.</title>
        <authorList>
            <person name="Buettner E."/>
            <person name="Kellner H."/>
        </authorList>
    </citation>
    <scope>NUCLEOTIDE SEQUENCE [LARGE SCALE GENOMIC DNA]</scope>
    <source>
        <strain evidence="3 4">IHI A82</strain>
    </source>
</reference>
<feature type="transmembrane region" description="Helical" evidence="2">
    <location>
        <begin position="117"/>
        <end position="136"/>
    </location>
</feature>
<dbReference type="AlphaFoldDB" id="A0A439CWB2"/>
<keyword evidence="2" id="KW-1133">Transmembrane helix</keyword>
<accession>A0A439CWB2</accession>
<dbReference type="Proteomes" id="UP000286045">
    <property type="component" value="Unassembled WGS sequence"/>
</dbReference>
<gene>
    <name evidence="3" type="ORF">EKO27_g8595</name>
</gene>